<reference evidence="1" key="1">
    <citation type="journal article" date="2021" name="IMA Fungus">
        <title>Genomic characterization of three marine fungi, including Emericellopsis atlantica sp. nov. with signatures of a generalist lifestyle and marine biomass degradation.</title>
        <authorList>
            <person name="Hagestad O.C."/>
            <person name="Hou L."/>
            <person name="Andersen J.H."/>
            <person name="Hansen E.H."/>
            <person name="Altermark B."/>
            <person name="Li C."/>
            <person name="Kuhnert E."/>
            <person name="Cox R.J."/>
            <person name="Crous P.W."/>
            <person name="Spatafora J.W."/>
            <person name="Lail K."/>
            <person name="Amirebrahimi M."/>
            <person name="Lipzen A."/>
            <person name="Pangilinan J."/>
            <person name="Andreopoulos W."/>
            <person name="Hayes R.D."/>
            <person name="Ng V."/>
            <person name="Grigoriev I.V."/>
            <person name="Jackson S.A."/>
            <person name="Sutton T.D.S."/>
            <person name="Dobson A.D.W."/>
            <person name="Rama T."/>
        </authorList>
    </citation>
    <scope>NUCLEOTIDE SEQUENCE</scope>
    <source>
        <strain evidence="1">TRa3180A</strain>
    </source>
</reference>
<name>A0A9P7ZB14_9HELO</name>
<dbReference type="AlphaFoldDB" id="A0A9P7ZB14"/>
<comment type="caution">
    <text evidence="1">The sequence shown here is derived from an EMBL/GenBank/DDBJ whole genome shotgun (WGS) entry which is preliminary data.</text>
</comment>
<evidence type="ECO:0000313" key="1">
    <source>
        <dbReference type="EMBL" id="KAG9248784.1"/>
    </source>
</evidence>
<accession>A0A9P7ZB14</accession>
<gene>
    <name evidence="1" type="ORF">BJ878DRAFT_287172</name>
</gene>
<organism evidence="1 2">
    <name type="scientific">Calycina marina</name>
    <dbReference type="NCBI Taxonomy" id="1763456"/>
    <lineage>
        <taxon>Eukaryota</taxon>
        <taxon>Fungi</taxon>
        <taxon>Dikarya</taxon>
        <taxon>Ascomycota</taxon>
        <taxon>Pezizomycotina</taxon>
        <taxon>Leotiomycetes</taxon>
        <taxon>Helotiales</taxon>
        <taxon>Pezizellaceae</taxon>
        <taxon>Calycina</taxon>
    </lineage>
</organism>
<keyword evidence="2" id="KW-1185">Reference proteome</keyword>
<evidence type="ECO:0000313" key="2">
    <source>
        <dbReference type="Proteomes" id="UP000887226"/>
    </source>
</evidence>
<proteinExistence type="predicted"/>
<dbReference type="Proteomes" id="UP000887226">
    <property type="component" value="Unassembled WGS sequence"/>
</dbReference>
<sequence>MSLRTISRNNSISESCGRKCKELWLRMGNIAKIKTRPKSVILGWKSKITESICKMFCSPPRNSVRKQPYDTQIAFNKFAVRQRQLQRKIKEYTPGGYGKESFIRRRK</sequence>
<protein>
    <submittedName>
        <fullName evidence="1">Uncharacterized protein</fullName>
    </submittedName>
</protein>
<dbReference type="EMBL" id="MU253743">
    <property type="protein sequence ID" value="KAG9248784.1"/>
    <property type="molecule type" value="Genomic_DNA"/>
</dbReference>
<dbReference type="OrthoDB" id="3558968at2759"/>